<gene>
    <name evidence="2" type="ORF">TSAR_010657</name>
</gene>
<keyword evidence="1" id="KW-0472">Membrane</keyword>
<dbReference type="Proteomes" id="UP000215335">
    <property type="component" value="Unassembled WGS sequence"/>
</dbReference>
<evidence type="ECO:0000256" key="1">
    <source>
        <dbReference type="SAM" id="Phobius"/>
    </source>
</evidence>
<dbReference type="AlphaFoldDB" id="A0A232EIB3"/>
<sequence>MGCPIFLPWCIYYLSSHQNRKCKCLSRCPGRKLYYSIHVRKVSDPRTVTRVFFSGAIFAGFPIVFSAKFPAFFSADFGVGLFIDKFSLKSQNFKV</sequence>
<reference evidence="2 3" key="1">
    <citation type="journal article" date="2017" name="Curr. Biol.">
        <title>The Evolution of Venom by Co-option of Single-Copy Genes.</title>
        <authorList>
            <person name="Martinson E.O."/>
            <person name="Mrinalini"/>
            <person name="Kelkar Y.D."/>
            <person name="Chang C.H."/>
            <person name="Werren J.H."/>
        </authorList>
    </citation>
    <scope>NUCLEOTIDE SEQUENCE [LARGE SCALE GENOMIC DNA]</scope>
    <source>
        <strain evidence="2 3">Alberta</strain>
        <tissue evidence="2">Whole body</tissue>
    </source>
</reference>
<evidence type="ECO:0000313" key="3">
    <source>
        <dbReference type="Proteomes" id="UP000215335"/>
    </source>
</evidence>
<proteinExistence type="predicted"/>
<comment type="caution">
    <text evidence="2">The sequence shown here is derived from an EMBL/GenBank/DDBJ whole genome shotgun (WGS) entry which is preliminary data.</text>
</comment>
<name>A0A232EIB3_9HYME</name>
<accession>A0A232EIB3</accession>
<organism evidence="2 3">
    <name type="scientific">Trichomalopsis sarcophagae</name>
    <dbReference type="NCBI Taxonomy" id="543379"/>
    <lineage>
        <taxon>Eukaryota</taxon>
        <taxon>Metazoa</taxon>
        <taxon>Ecdysozoa</taxon>
        <taxon>Arthropoda</taxon>
        <taxon>Hexapoda</taxon>
        <taxon>Insecta</taxon>
        <taxon>Pterygota</taxon>
        <taxon>Neoptera</taxon>
        <taxon>Endopterygota</taxon>
        <taxon>Hymenoptera</taxon>
        <taxon>Apocrita</taxon>
        <taxon>Proctotrupomorpha</taxon>
        <taxon>Chalcidoidea</taxon>
        <taxon>Pteromalidae</taxon>
        <taxon>Pteromalinae</taxon>
        <taxon>Trichomalopsis</taxon>
    </lineage>
</organism>
<evidence type="ECO:0000313" key="2">
    <source>
        <dbReference type="EMBL" id="OXU18061.1"/>
    </source>
</evidence>
<keyword evidence="1" id="KW-0812">Transmembrane</keyword>
<protein>
    <submittedName>
        <fullName evidence="2">Uncharacterized protein</fullName>
    </submittedName>
</protein>
<keyword evidence="3" id="KW-1185">Reference proteome</keyword>
<keyword evidence="1" id="KW-1133">Transmembrane helix</keyword>
<feature type="transmembrane region" description="Helical" evidence="1">
    <location>
        <begin position="47"/>
        <end position="65"/>
    </location>
</feature>
<dbReference type="EMBL" id="NNAY01004312">
    <property type="protein sequence ID" value="OXU18061.1"/>
    <property type="molecule type" value="Genomic_DNA"/>
</dbReference>